<name>A0A0D8Y9J9_DICVI</name>
<reference evidence="2" key="2">
    <citation type="journal article" date="2016" name="Sci. Rep.">
        <title>Dictyocaulus viviparus genome, variome and transcriptome elucidate lungworm biology and support future intervention.</title>
        <authorList>
            <person name="McNulty S.N."/>
            <person name="Strube C."/>
            <person name="Rosa B.A."/>
            <person name="Martin J.C."/>
            <person name="Tyagi R."/>
            <person name="Choi Y.J."/>
            <person name="Wang Q."/>
            <person name="Hallsworth Pepin K."/>
            <person name="Zhang X."/>
            <person name="Ozersky P."/>
            <person name="Wilson R.K."/>
            <person name="Sternberg P.W."/>
            <person name="Gasser R.B."/>
            <person name="Mitreva M."/>
        </authorList>
    </citation>
    <scope>NUCLEOTIDE SEQUENCE [LARGE SCALE GENOMIC DNA]</scope>
    <source>
        <strain evidence="2">HannoverDv2000</strain>
    </source>
</reference>
<organism evidence="1 2">
    <name type="scientific">Dictyocaulus viviparus</name>
    <name type="common">Bovine lungworm</name>
    <dbReference type="NCBI Taxonomy" id="29172"/>
    <lineage>
        <taxon>Eukaryota</taxon>
        <taxon>Metazoa</taxon>
        <taxon>Ecdysozoa</taxon>
        <taxon>Nematoda</taxon>
        <taxon>Chromadorea</taxon>
        <taxon>Rhabditida</taxon>
        <taxon>Rhabditina</taxon>
        <taxon>Rhabditomorpha</taxon>
        <taxon>Strongyloidea</taxon>
        <taxon>Metastrongylidae</taxon>
        <taxon>Dictyocaulus</taxon>
    </lineage>
</organism>
<dbReference type="EMBL" id="KN716151">
    <property type="protein sequence ID" value="KJH53523.1"/>
    <property type="molecule type" value="Genomic_DNA"/>
</dbReference>
<evidence type="ECO:0000313" key="1">
    <source>
        <dbReference type="EMBL" id="KJH53523.1"/>
    </source>
</evidence>
<keyword evidence="2" id="KW-1185">Reference proteome</keyword>
<accession>A0A0D8Y9J9</accession>
<dbReference type="AlphaFoldDB" id="A0A0D8Y9J9"/>
<sequence>MHIVPKAAQQCKRGLNTHMVCSKLIYILFHLHHTQLERAAQNRNSRFDHTGVFVTLEMDHTFTPHSGIIWTIRNLRSRNTT</sequence>
<proteinExistence type="predicted"/>
<evidence type="ECO:0000313" key="2">
    <source>
        <dbReference type="Proteomes" id="UP000053766"/>
    </source>
</evidence>
<reference evidence="1 2" key="1">
    <citation type="submission" date="2013-11" db="EMBL/GenBank/DDBJ databases">
        <title>Draft genome of the bovine lungworm Dictyocaulus viviparus.</title>
        <authorList>
            <person name="Mitreva M."/>
        </authorList>
    </citation>
    <scope>NUCLEOTIDE SEQUENCE [LARGE SCALE GENOMIC DNA]</scope>
    <source>
        <strain evidence="1 2">HannoverDv2000</strain>
    </source>
</reference>
<protein>
    <submittedName>
        <fullName evidence="1">Uncharacterized protein</fullName>
    </submittedName>
</protein>
<dbReference type="Proteomes" id="UP000053766">
    <property type="component" value="Unassembled WGS sequence"/>
</dbReference>
<gene>
    <name evidence="1" type="ORF">DICVIV_00267</name>
</gene>